<dbReference type="SUPFAM" id="SSF50346">
    <property type="entry name" value="PRC-barrel domain"/>
    <property type="match status" value="1"/>
</dbReference>
<dbReference type="RefSeq" id="WP_021428747.1">
    <property type="nucleotide sequence ID" value="NZ_JBCLWQ010000002.1"/>
</dbReference>
<organism evidence="2 3">
    <name type="scientific">Paraclostridium benzoelyticum</name>
    <dbReference type="NCBI Taxonomy" id="1629550"/>
    <lineage>
        <taxon>Bacteria</taxon>
        <taxon>Bacillati</taxon>
        <taxon>Bacillota</taxon>
        <taxon>Clostridia</taxon>
        <taxon>Peptostreptococcales</taxon>
        <taxon>Peptostreptococcaceae</taxon>
        <taxon>Paraclostridium</taxon>
    </lineage>
</organism>
<dbReference type="InterPro" id="IPR011033">
    <property type="entry name" value="PRC_barrel-like_sf"/>
</dbReference>
<accession>A0A0M3DME7</accession>
<reference evidence="2 3" key="1">
    <citation type="submission" date="2015-04" db="EMBL/GenBank/DDBJ databases">
        <title>Microcin producing Clostridium sp. JC272T.</title>
        <authorList>
            <person name="Jyothsna T."/>
            <person name="Sasikala C."/>
            <person name="Ramana C."/>
        </authorList>
    </citation>
    <scope>NUCLEOTIDE SEQUENCE [LARGE SCALE GENOMIC DNA]</scope>
    <source>
        <strain evidence="2 3">JC272</strain>
    </source>
</reference>
<feature type="domain" description="PRC-barrel" evidence="1">
    <location>
        <begin position="2"/>
        <end position="77"/>
    </location>
</feature>
<proteinExistence type="predicted"/>
<dbReference type="InterPro" id="IPR014238">
    <property type="entry name" value="Spore_YlmC/YmxH"/>
</dbReference>
<dbReference type="PANTHER" id="PTHR40061">
    <property type="entry name" value="SPORULATION PROTEIN YLMC-RELATED"/>
    <property type="match status" value="1"/>
</dbReference>
<protein>
    <submittedName>
        <fullName evidence="2">YlmC/YmxH family sporulation protein</fullName>
    </submittedName>
</protein>
<dbReference type="GeneID" id="67471915"/>
<sequence length="81" mass="9076">MNLSEVAGKEIVNLVTGERLGVVGECDLIIEDTTGKILALLIPRERGFLGFRKDKSVLEVPWRNVKKIGNDMIIIEYEGVY</sequence>
<evidence type="ECO:0000313" key="3">
    <source>
        <dbReference type="Proteomes" id="UP000034407"/>
    </source>
</evidence>
<dbReference type="NCBIfam" id="TIGR02888">
    <property type="entry name" value="spore_YlmC_YmxH"/>
    <property type="match status" value="1"/>
</dbReference>
<dbReference type="OrthoDB" id="6024937at2"/>
<evidence type="ECO:0000259" key="1">
    <source>
        <dbReference type="Pfam" id="PF05239"/>
    </source>
</evidence>
<dbReference type="Pfam" id="PF05239">
    <property type="entry name" value="PRC"/>
    <property type="match status" value="1"/>
</dbReference>
<comment type="caution">
    <text evidence="2">The sequence shown here is derived from an EMBL/GenBank/DDBJ whole genome shotgun (WGS) entry which is preliminary data.</text>
</comment>
<name>A0A0M3DME7_9FIRM</name>
<gene>
    <name evidence="2" type="ORF">VN21_02425</name>
</gene>
<keyword evidence="3" id="KW-1185">Reference proteome</keyword>
<dbReference type="Proteomes" id="UP000034407">
    <property type="component" value="Unassembled WGS sequence"/>
</dbReference>
<evidence type="ECO:0000313" key="2">
    <source>
        <dbReference type="EMBL" id="KKY02577.1"/>
    </source>
</evidence>
<dbReference type="PATRIC" id="fig|1629550.3.peg.3187"/>
<dbReference type="AlphaFoldDB" id="A0A0M3DME7"/>
<dbReference type="InterPro" id="IPR027275">
    <property type="entry name" value="PRC-brl_dom"/>
</dbReference>
<dbReference type="PANTHER" id="PTHR40061:SF2">
    <property type="entry name" value="PRC-BARREL DOMAIN-CONTAINING PROTEIN"/>
    <property type="match status" value="1"/>
</dbReference>
<dbReference type="Gene3D" id="2.30.30.240">
    <property type="entry name" value="PRC-barrel domain"/>
    <property type="match status" value="1"/>
</dbReference>
<dbReference type="EMBL" id="LBBT01000045">
    <property type="protein sequence ID" value="KKY02577.1"/>
    <property type="molecule type" value="Genomic_DNA"/>
</dbReference>